<feature type="transmembrane region" description="Helical" evidence="1">
    <location>
        <begin position="70"/>
        <end position="91"/>
    </location>
</feature>
<proteinExistence type="predicted"/>
<feature type="transmembrane region" description="Helical" evidence="1">
    <location>
        <begin position="31"/>
        <end position="50"/>
    </location>
</feature>
<keyword evidence="1" id="KW-0472">Membrane</keyword>
<evidence type="ECO:0000313" key="3">
    <source>
        <dbReference type="Proteomes" id="UP001343492"/>
    </source>
</evidence>
<protein>
    <recommendedName>
        <fullName evidence="4">Oligosaccharide flippase family protein</fullName>
    </recommendedName>
</protein>
<feature type="transmembrane region" description="Helical" evidence="1">
    <location>
        <begin position="335"/>
        <end position="358"/>
    </location>
</feature>
<feature type="transmembrane region" description="Helical" evidence="1">
    <location>
        <begin position="364"/>
        <end position="386"/>
    </location>
</feature>
<evidence type="ECO:0008006" key="4">
    <source>
        <dbReference type="Google" id="ProtNLM"/>
    </source>
</evidence>
<reference evidence="2 3" key="1">
    <citation type="submission" date="2024-01" db="EMBL/GenBank/DDBJ databases">
        <title>The genome sequence of Erythrobacteraceae sp. strain 1XM1-14.</title>
        <authorList>
            <person name="Liu Y."/>
        </authorList>
    </citation>
    <scope>NUCLEOTIDE SEQUENCE [LARGE SCALE GENOMIC DNA]</scope>
    <source>
        <strain evidence="2 3">1XM1-14</strain>
    </source>
</reference>
<organism evidence="2 3">
    <name type="scientific">Altererythrobacter litoralis</name>
    <dbReference type="NCBI Taxonomy" id="3113904"/>
    <lineage>
        <taxon>Bacteria</taxon>
        <taxon>Pseudomonadati</taxon>
        <taxon>Pseudomonadota</taxon>
        <taxon>Alphaproteobacteria</taxon>
        <taxon>Sphingomonadales</taxon>
        <taxon>Erythrobacteraceae</taxon>
        <taxon>Altererythrobacter</taxon>
    </lineage>
</organism>
<dbReference type="EMBL" id="JAZDQV010000007">
    <property type="protein sequence ID" value="MEE1877667.1"/>
    <property type="molecule type" value="Genomic_DNA"/>
</dbReference>
<keyword evidence="1" id="KW-1133">Transmembrane helix</keyword>
<dbReference type="RefSeq" id="WP_354144774.1">
    <property type="nucleotide sequence ID" value="NZ_JAZDQV010000007.1"/>
</dbReference>
<evidence type="ECO:0000256" key="1">
    <source>
        <dbReference type="SAM" id="Phobius"/>
    </source>
</evidence>
<sequence length="393" mass="43344">MSRLLVLRLVPLLMRPAAVVLEGALLSDGYILILLMPVAMMALTISSIPVHLDYFRSHAGMAGHIRLGQIYSSAFSWLTLVSLMVLAGLLMVLPLGFSPLLISAICLTFLIEKLADETCRTLEFSKAFVKWFLVQSLRSGWFILPVGVSLTGADYGDSFLAFAGLILILMALAFLRVTGLRPRLGLDGMAEIRTNLVFLAGSLLSAGYVQLPRLLVAKLFPEQAHVYLATTQLCQGASLIFSVQYQIPYRKIIARRPKLFQRRMWPTMRRLLVPVVLTAILYLAGDASSLLAYPSRDIVQVALLLPILTADTLMLVVLSAHLGYLQWFVGKYSAFMTYLICIGTAGLWAALLVSSGLWQALSLLAVPALTILTGAVWLFIVIMRYFRRSPLHG</sequence>
<keyword evidence="3" id="KW-1185">Reference proteome</keyword>
<keyword evidence="1" id="KW-0812">Transmembrane</keyword>
<feature type="transmembrane region" description="Helical" evidence="1">
    <location>
        <begin position="270"/>
        <end position="292"/>
    </location>
</feature>
<gene>
    <name evidence="2" type="ORF">VRS74_08230</name>
</gene>
<comment type="caution">
    <text evidence="2">The sequence shown here is derived from an EMBL/GenBank/DDBJ whole genome shotgun (WGS) entry which is preliminary data.</text>
</comment>
<feature type="transmembrane region" description="Helical" evidence="1">
    <location>
        <begin position="158"/>
        <end position="175"/>
    </location>
</feature>
<name>A0ABU7GFB7_9SPHN</name>
<dbReference type="Proteomes" id="UP001343492">
    <property type="component" value="Unassembled WGS sequence"/>
</dbReference>
<accession>A0ABU7GFB7</accession>
<evidence type="ECO:0000313" key="2">
    <source>
        <dbReference type="EMBL" id="MEE1877667.1"/>
    </source>
</evidence>
<feature type="transmembrane region" description="Helical" evidence="1">
    <location>
        <begin position="298"/>
        <end position="323"/>
    </location>
</feature>